<keyword evidence="3" id="KW-1185">Reference proteome</keyword>
<name>A0A448X5B6_9PLAT</name>
<feature type="chain" id="PRO_5019210729" evidence="1">
    <location>
        <begin position="32"/>
        <end position="114"/>
    </location>
</feature>
<evidence type="ECO:0000313" key="3">
    <source>
        <dbReference type="Proteomes" id="UP000784294"/>
    </source>
</evidence>
<keyword evidence="1" id="KW-0732">Signal</keyword>
<proteinExistence type="predicted"/>
<reference evidence="2" key="1">
    <citation type="submission" date="2018-11" db="EMBL/GenBank/DDBJ databases">
        <authorList>
            <consortium name="Pathogen Informatics"/>
        </authorList>
    </citation>
    <scope>NUCLEOTIDE SEQUENCE</scope>
</reference>
<dbReference type="AlphaFoldDB" id="A0A448X5B6"/>
<evidence type="ECO:0000256" key="1">
    <source>
        <dbReference type="SAM" id="SignalP"/>
    </source>
</evidence>
<gene>
    <name evidence="2" type="ORF">PXEA_LOCUS21909</name>
</gene>
<evidence type="ECO:0000313" key="2">
    <source>
        <dbReference type="EMBL" id="VEL28469.1"/>
    </source>
</evidence>
<accession>A0A448X5B6</accession>
<feature type="signal peptide" evidence="1">
    <location>
        <begin position="1"/>
        <end position="31"/>
    </location>
</feature>
<protein>
    <submittedName>
        <fullName evidence="2">Uncharacterized protein</fullName>
    </submittedName>
</protein>
<dbReference type="EMBL" id="CAAALY010095254">
    <property type="protein sequence ID" value="VEL28469.1"/>
    <property type="molecule type" value="Genomic_DNA"/>
</dbReference>
<dbReference type="Proteomes" id="UP000784294">
    <property type="component" value="Unassembled WGS sequence"/>
</dbReference>
<comment type="caution">
    <text evidence="2">The sequence shown here is derived from an EMBL/GenBank/DDBJ whole genome shotgun (WGS) entry which is preliminary data.</text>
</comment>
<organism evidence="2 3">
    <name type="scientific">Protopolystoma xenopodis</name>
    <dbReference type="NCBI Taxonomy" id="117903"/>
    <lineage>
        <taxon>Eukaryota</taxon>
        <taxon>Metazoa</taxon>
        <taxon>Spiralia</taxon>
        <taxon>Lophotrochozoa</taxon>
        <taxon>Platyhelminthes</taxon>
        <taxon>Monogenea</taxon>
        <taxon>Polyopisthocotylea</taxon>
        <taxon>Polystomatidea</taxon>
        <taxon>Polystomatidae</taxon>
        <taxon>Protopolystoma</taxon>
    </lineage>
</organism>
<sequence>MYSSACTCLAQSYFICLFITSLILSPFPASSWTGFQDPKPVFNEGVFDELPPSMIQELRYSEVPLHQIGGGKSKRLSCIILLLEEVEPVHQTPSRGRQLLRKRKGIPYNGGIFG</sequence>